<feature type="repeat" description="TPR" evidence="7">
    <location>
        <begin position="333"/>
        <end position="366"/>
    </location>
</feature>
<evidence type="ECO:0000256" key="2">
    <source>
        <dbReference type="ARBA" id="ARBA00022737"/>
    </source>
</evidence>
<dbReference type="EMBL" id="JAPFFF010000001">
    <property type="protein sequence ID" value="KAK8899697.1"/>
    <property type="molecule type" value="Genomic_DNA"/>
</dbReference>
<feature type="domain" description="Cdc23" evidence="8">
    <location>
        <begin position="47"/>
        <end position="219"/>
    </location>
</feature>
<dbReference type="PROSITE" id="PS50005">
    <property type="entry name" value="TPR"/>
    <property type="match status" value="3"/>
</dbReference>
<dbReference type="InterPro" id="IPR007192">
    <property type="entry name" value="APC8"/>
</dbReference>
<evidence type="ECO:0000313" key="9">
    <source>
        <dbReference type="EMBL" id="KAK8899697.1"/>
    </source>
</evidence>
<protein>
    <submittedName>
        <fullName evidence="9">Anaphase-promoting complex component apc8</fullName>
    </submittedName>
</protein>
<keyword evidence="6" id="KW-0131">Cell cycle</keyword>
<dbReference type="PANTHER" id="PTHR12558">
    <property type="entry name" value="CELL DIVISION CYCLE 16,23,27"/>
    <property type="match status" value="1"/>
</dbReference>
<evidence type="ECO:0000259" key="8">
    <source>
        <dbReference type="Pfam" id="PF04049"/>
    </source>
</evidence>
<comment type="caution">
    <text evidence="9">The sequence shown here is derived from an EMBL/GenBank/DDBJ whole genome shotgun (WGS) entry which is preliminary data.</text>
</comment>
<keyword evidence="10" id="KW-1185">Reference proteome</keyword>
<keyword evidence="4" id="KW-0833">Ubl conjugation pathway</keyword>
<dbReference type="Proteomes" id="UP001470230">
    <property type="component" value="Unassembled WGS sequence"/>
</dbReference>
<evidence type="ECO:0000313" key="10">
    <source>
        <dbReference type="Proteomes" id="UP001470230"/>
    </source>
</evidence>
<gene>
    <name evidence="9" type="ORF">M9Y10_002019</name>
</gene>
<dbReference type="Gene3D" id="1.25.40.10">
    <property type="entry name" value="Tetratricopeptide repeat domain"/>
    <property type="match status" value="2"/>
</dbReference>
<organism evidence="9 10">
    <name type="scientific">Tritrichomonas musculus</name>
    <dbReference type="NCBI Taxonomy" id="1915356"/>
    <lineage>
        <taxon>Eukaryota</taxon>
        <taxon>Metamonada</taxon>
        <taxon>Parabasalia</taxon>
        <taxon>Tritrichomonadida</taxon>
        <taxon>Tritrichomonadidae</taxon>
        <taxon>Tritrichomonas</taxon>
    </lineage>
</organism>
<evidence type="ECO:0000256" key="5">
    <source>
        <dbReference type="ARBA" id="ARBA00022803"/>
    </source>
</evidence>
<evidence type="ECO:0000256" key="3">
    <source>
        <dbReference type="ARBA" id="ARBA00022776"/>
    </source>
</evidence>
<name>A0ABR2L8Z6_9EUKA</name>
<proteinExistence type="predicted"/>
<evidence type="ECO:0000256" key="6">
    <source>
        <dbReference type="ARBA" id="ARBA00023306"/>
    </source>
</evidence>
<sequence length="526" mass="60551">MEPEILDQNELINAYKILSDRCLFQSAAWVLEFLSATPFDSTIELEDQSPQFLLAQSQFKIREYKKVVKTLENCTDQPSIGLRFLSRLNDTQQEIEQSLIESGSFLEGFPSSGLSSYESYDSLIEEIKPFVEKLDAVNLYIYSSILVKGGRHKDALPFLLNSLNSFPLNRSAWQLLISLLVRFDDSVIAPSFGSLPKHWTSQIFRIELFAELQQTEAALRLIQTITLPRTPSIIALEATVRYHHRDFERSQQLFEELRKVDPYRLETLELYSNLLFVKEDVAGLSQLAQTLNKIDKFRPESLTVSGNFFAINGRHEEAISHFAMALRFDSTFGFAWTLIGHEFVELENISAAIAAYTKAYEANPRDFRALYGLGRAFEMSKMPYQAILYYRKAVTMNPSDTRMWMALGECYEELMERDNAIKCYQRAVCNVDSDGIAIYKLAKLYKEEGDEDRAAFCFENYTEKYVEDEESAKKEEAKEAILFLAQYFRSKNNLDKAEMYAQRLMFDPSAVAEGNALMKDIRSERK</sequence>
<keyword evidence="1" id="KW-0132">Cell division</keyword>
<evidence type="ECO:0000256" key="4">
    <source>
        <dbReference type="ARBA" id="ARBA00022786"/>
    </source>
</evidence>
<keyword evidence="2" id="KW-0677">Repeat</keyword>
<feature type="repeat" description="TPR" evidence="7">
    <location>
        <begin position="401"/>
        <end position="434"/>
    </location>
</feature>
<evidence type="ECO:0000256" key="1">
    <source>
        <dbReference type="ARBA" id="ARBA00022618"/>
    </source>
</evidence>
<dbReference type="Pfam" id="PF13174">
    <property type="entry name" value="TPR_6"/>
    <property type="match status" value="1"/>
</dbReference>
<dbReference type="Pfam" id="PF13432">
    <property type="entry name" value="TPR_16"/>
    <property type="match status" value="2"/>
</dbReference>
<dbReference type="Pfam" id="PF04049">
    <property type="entry name" value="ANAPC8"/>
    <property type="match status" value="1"/>
</dbReference>
<reference evidence="9 10" key="1">
    <citation type="submission" date="2024-04" db="EMBL/GenBank/DDBJ databases">
        <title>Tritrichomonas musculus Genome.</title>
        <authorList>
            <person name="Alves-Ferreira E."/>
            <person name="Grigg M."/>
            <person name="Lorenzi H."/>
            <person name="Galac M."/>
        </authorList>
    </citation>
    <scope>NUCLEOTIDE SEQUENCE [LARGE SCALE GENOMIC DNA]</scope>
    <source>
        <strain evidence="9 10">EAF2021</strain>
    </source>
</reference>
<evidence type="ECO:0000256" key="7">
    <source>
        <dbReference type="PROSITE-ProRule" id="PRU00339"/>
    </source>
</evidence>
<accession>A0ABR2L8Z6</accession>
<keyword evidence="5 7" id="KW-0802">TPR repeat</keyword>
<feature type="repeat" description="TPR" evidence="7">
    <location>
        <begin position="367"/>
        <end position="400"/>
    </location>
</feature>
<keyword evidence="3" id="KW-0498">Mitosis</keyword>
<dbReference type="SUPFAM" id="SSF48452">
    <property type="entry name" value="TPR-like"/>
    <property type="match status" value="1"/>
</dbReference>
<dbReference type="SMART" id="SM00028">
    <property type="entry name" value="TPR"/>
    <property type="match status" value="5"/>
</dbReference>
<dbReference type="PANTHER" id="PTHR12558:SF10">
    <property type="entry name" value="CELL DIVISION CYCLE PROTEIN 23 HOMOLOG"/>
    <property type="match status" value="1"/>
</dbReference>
<dbReference type="InterPro" id="IPR019734">
    <property type="entry name" value="TPR_rpt"/>
</dbReference>
<dbReference type="InterPro" id="IPR011990">
    <property type="entry name" value="TPR-like_helical_dom_sf"/>
</dbReference>